<name>A0AAD8ZXI7_9PEZI</name>
<reference evidence="1" key="1">
    <citation type="submission" date="2023-01" db="EMBL/GenBank/DDBJ databases">
        <title>Colletotrichum chrysophilum M932 genome sequence.</title>
        <authorList>
            <person name="Baroncelli R."/>
        </authorList>
    </citation>
    <scope>NUCLEOTIDE SEQUENCE</scope>
    <source>
        <strain evidence="1">M932</strain>
    </source>
</reference>
<gene>
    <name evidence="1" type="ORF">CCHR01_19946</name>
</gene>
<dbReference type="AlphaFoldDB" id="A0AAD8ZXI7"/>
<dbReference type="EMBL" id="JAQOWY010001292">
    <property type="protein sequence ID" value="KAK1837432.1"/>
    <property type="molecule type" value="Genomic_DNA"/>
</dbReference>
<organism evidence="1 2">
    <name type="scientific">Colletotrichum chrysophilum</name>
    <dbReference type="NCBI Taxonomy" id="1836956"/>
    <lineage>
        <taxon>Eukaryota</taxon>
        <taxon>Fungi</taxon>
        <taxon>Dikarya</taxon>
        <taxon>Ascomycota</taxon>
        <taxon>Pezizomycotina</taxon>
        <taxon>Sordariomycetes</taxon>
        <taxon>Hypocreomycetidae</taxon>
        <taxon>Glomerellales</taxon>
        <taxon>Glomerellaceae</taxon>
        <taxon>Colletotrichum</taxon>
        <taxon>Colletotrichum gloeosporioides species complex</taxon>
    </lineage>
</organism>
<keyword evidence="2" id="KW-1185">Reference proteome</keyword>
<dbReference type="Proteomes" id="UP001243330">
    <property type="component" value="Unassembled WGS sequence"/>
</dbReference>
<dbReference type="Gene3D" id="3.30.420.10">
    <property type="entry name" value="Ribonuclease H-like superfamily/Ribonuclease H"/>
    <property type="match status" value="1"/>
</dbReference>
<dbReference type="GO" id="GO:0003676">
    <property type="term" value="F:nucleic acid binding"/>
    <property type="evidence" value="ECO:0007669"/>
    <property type="project" value="InterPro"/>
</dbReference>
<protein>
    <recommendedName>
        <fullName evidence="3">Reverse transcriptase</fullName>
    </recommendedName>
</protein>
<comment type="caution">
    <text evidence="1">The sequence shown here is derived from an EMBL/GenBank/DDBJ whole genome shotgun (WGS) entry which is preliminary data.</text>
</comment>
<proteinExistence type="predicted"/>
<accession>A0AAD8ZXI7</accession>
<feature type="non-terminal residue" evidence="1">
    <location>
        <position position="1"/>
    </location>
</feature>
<evidence type="ECO:0000313" key="2">
    <source>
        <dbReference type="Proteomes" id="UP001243330"/>
    </source>
</evidence>
<evidence type="ECO:0008006" key="3">
    <source>
        <dbReference type="Google" id="ProtNLM"/>
    </source>
</evidence>
<dbReference type="InterPro" id="IPR036397">
    <property type="entry name" value="RNaseH_sf"/>
</dbReference>
<evidence type="ECO:0000313" key="1">
    <source>
        <dbReference type="EMBL" id="KAK1837432.1"/>
    </source>
</evidence>
<sequence>MAEAFHDLLLDRLETIEAFSMAPWEERMHTEVDDDAAEASEAIQSGWAVRIATGSSARNGVVGYGMATTLPVSFRGGSGVMKASRTLALRTEQNLYVAELAALAEAVKSLPQRLEYRAIHVFTRNKAAVLAIRNPRQQSGQREIRQLYAGVQALQRKGNRVTLFWLPSAVESDPSKGAKAAAKERAYSKKIDVALPGKHTRELYDGLSWKEASILAQLRTRMARLNWYLHQIGAATSAQCACGHAAETVEHFLFRCAQWTEQRTRMLQQTESRRGNLSYFLGGKSASDADDWSPCIDVVKETIKFAMSTERLDAQISQQ</sequence>